<dbReference type="PRINTS" id="PR00625">
    <property type="entry name" value="JDOMAIN"/>
</dbReference>
<proteinExistence type="predicted"/>
<comment type="caution">
    <text evidence="4">The sequence shown here is derived from an EMBL/GenBank/DDBJ whole genome shotgun (WGS) entry which is preliminary data.</text>
</comment>
<evidence type="ECO:0000259" key="3">
    <source>
        <dbReference type="PROSITE" id="PS50076"/>
    </source>
</evidence>
<evidence type="ECO:0000256" key="1">
    <source>
        <dbReference type="ARBA" id="ARBA00023186"/>
    </source>
</evidence>
<organism evidence="4 5">
    <name type="scientific">Calicophoron daubneyi</name>
    <name type="common">Rumen fluke</name>
    <name type="synonym">Paramphistomum daubneyi</name>
    <dbReference type="NCBI Taxonomy" id="300641"/>
    <lineage>
        <taxon>Eukaryota</taxon>
        <taxon>Metazoa</taxon>
        <taxon>Spiralia</taxon>
        <taxon>Lophotrochozoa</taxon>
        <taxon>Platyhelminthes</taxon>
        <taxon>Trematoda</taxon>
        <taxon>Digenea</taxon>
        <taxon>Plagiorchiida</taxon>
        <taxon>Pronocephalata</taxon>
        <taxon>Paramphistomoidea</taxon>
        <taxon>Paramphistomidae</taxon>
        <taxon>Calicophoron</taxon>
    </lineage>
</organism>
<dbReference type="PANTHER" id="PTHR45168">
    <property type="entry name" value="DNAJ HOMOLOG SUBFAMILY B MEMBER 2"/>
    <property type="match status" value="1"/>
</dbReference>
<protein>
    <recommendedName>
        <fullName evidence="3">J domain-containing protein</fullName>
    </recommendedName>
</protein>
<feature type="domain" description="J" evidence="3">
    <location>
        <begin position="6"/>
        <end position="72"/>
    </location>
</feature>
<evidence type="ECO:0000256" key="2">
    <source>
        <dbReference type="SAM" id="MobiDB-lite"/>
    </source>
</evidence>
<dbReference type="Pfam" id="PF00226">
    <property type="entry name" value="DnaJ"/>
    <property type="match status" value="1"/>
</dbReference>
<dbReference type="InterPro" id="IPR018253">
    <property type="entry name" value="DnaJ_domain_CS"/>
</dbReference>
<dbReference type="SMART" id="SM00271">
    <property type="entry name" value="DnaJ"/>
    <property type="match status" value="1"/>
</dbReference>
<dbReference type="GO" id="GO:0051082">
    <property type="term" value="F:unfolded protein binding"/>
    <property type="evidence" value="ECO:0007669"/>
    <property type="project" value="InterPro"/>
</dbReference>
<feature type="region of interest" description="Disordered" evidence="2">
    <location>
        <begin position="161"/>
        <end position="184"/>
    </location>
</feature>
<dbReference type="GO" id="GO:0030544">
    <property type="term" value="F:Hsp70 protein binding"/>
    <property type="evidence" value="ECO:0007669"/>
    <property type="project" value="InterPro"/>
</dbReference>
<dbReference type="SUPFAM" id="SSF46565">
    <property type="entry name" value="Chaperone J-domain"/>
    <property type="match status" value="1"/>
</dbReference>
<dbReference type="PROSITE" id="PS00636">
    <property type="entry name" value="DNAJ_1"/>
    <property type="match status" value="1"/>
</dbReference>
<dbReference type="InterPro" id="IPR036869">
    <property type="entry name" value="J_dom_sf"/>
</dbReference>
<feature type="compositionally biased region" description="Polar residues" evidence="2">
    <location>
        <begin position="172"/>
        <end position="184"/>
    </location>
</feature>
<gene>
    <name evidence="4" type="ORF">CDAUBV1_LOCUS10698</name>
</gene>
<evidence type="ECO:0000313" key="5">
    <source>
        <dbReference type="Proteomes" id="UP001497525"/>
    </source>
</evidence>
<dbReference type="EMBL" id="CAXLJL010000334">
    <property type="protein sequence ID" value="CAL5136564.1"/>
    <property type="molecule type" value="Genomic_DNA"/>
</dbReference>
<dbReference type="PANTHER" id="PTHR45168:SF3">
    <property type="entry name" value="DNAJ HEAT SHOCK PROTEIN FAMILY (HSP40) MEMBER B2"/>
    <property type="match status" value="1"/>
</dbReference>
<keyword evidence="1" id="KW-0143">Chaperone</keyword>
<name>A0AAV2TJY7_CALDB</name>
<dbReference type="AlphaFoldDB" id="A0AAV2TJY7"/>
<dbReference type="CDD" id="cd06257">
    <property type="entry name" value="DnaJ"/>
    <property type="match status" value="1"/>
</dbReference>
<reference evidence="4" key="1">
    <citation type="submission" date="2024-06" db="EMBL/GenBank/DDBJ databases">
        <authorList>
            <person name="Liu X."/>
            <person name="Lenzi L."/>
            <person name="Haldenby T S."/>
            <person name="Uol C."/>
        </authorList>
    </citation>
    <scope>NUCLEOTIDE SEQUENCE</scope>
</reference>
<dbReference type="InterPro" id="IPR043183">
    <property type="entry name" value="DNJB2/6-like"/>
</dbReference>
<dbReference type="InterPro" id="IPR001623">
    <property type="entry name" value="DnaJ_domain"/>
</dbReference>
<sequence length="285" mass="32454">MSGFVCYYKVLGLERNATDEDVRRAYRRLALRWHPDKNPDNPKEAEKRFKEISAAYEVLSDPEKRKIYDFYGKDGLNRTRVSSRTQSRTSAGRRRRTTVGGEFFRSSFFSDDDFFPFSEFGFTFRDPEVVFREFFAKHMNMMNAFADTARIIHTGNRHVVQGPEKRIGGDQKIQQQVTPRTHTRQTVPTLYRHTINHSFTYKVSPHPSTGSRSSTTFISFGSGGRSASGGEIKGTFRSTSSRFENGKCVTTRRTVQDGVETVEVEENGVLKLKTVNGQKIAITSG</sequence>
<dbReference type="Proteomes" id="UP001497525">
    <property type="component" value="Unassembled WGS sequence"/>
</dbReference>
<dbReference type="PROSITE" id="PS50076">
    <property type="entry name" value="DNAJ_2"/>
    <property type="match status" value="1"/>
</dbReference>
<accession>A0AAV2TJY7</accession>
<evidence type="ECO:0000313" key="4">
    <source>
        <dbReference type="EMBL" id="CAL5136564.1"/>
    </source>
</evidence>
<dbReference type="Gene3D" id="1.10.287.110">
    <property type="entry name" value="DnaJ domain"/>
    <property type="match status" value="1"/>
</dbReference>